<gene>
    <name evidence="2" type="ORF">GLP15_3882</name>
</gene>
<evidence type="ECO:0000313" key="3">
    <source>
        <dbReference type="Proteomes" id="UP000008974"/>
    </source>
</evidence>
<reference evidence="2 3" key="1">
    <citation type="journal article" date="2010" name="BMC Genomics">
        <title>Genome analysis and comparative genomics of a Giardia intestinalis assemblage E isolate.</title>
        <authorList>
            <person name="Jerlstrom-Hultqvist J."/>
            <person name="Franzen O."/>
            <person name="Ankarklev J."/>
            <person name="Xu F."/>
            <person name="Nohynkova E."/>
            <person name="Andersson J.O."/>
            <person name="Svard S.G."/>
            <person name="Andersson B."/>
        </authorList>
    </citation>
    <scope>NUCLEOTIDE SEQUENCE [LARGE SCALE GENOMIC DNA]</scope>
    <source>
        <strain evidence="2 3">P15</strain>
    </source>
</reference>
<dbReference type="VEuPathDB" id="GiardiaDB:GLP15_3882"/>
<feature type="compositionally biased region" description="Low complexity" evidence="1">
    <location>
        <begin position="182"/>
        <end position="199"/>
    </location>
</feature>
<dbReference type="Proteomes" id="UP000008974">
    <property type="component" value="Unassembled WGS sequence"/>
</dbReference>
<proteinExistence type="predicted"/>
<accession>E1F0M3</accession>
<evidence type="ECO:0000256" key="1">
    <source>
        <dbReference type="SAM" id="MobiDB-lite"/>
    </source>
</evidence>
<sequence>MCSPRVLLDCSMCPGPAGPLAGPWLRRRVSGSGSPSVHGSQCAGTPGVIQPAYNHGRTGCAARLAQLTTQSASVFAPQSMHLEPMSRPTGAAGLGHGSPGAPFEAPGATRTRVMYGVLLATRRPARQPAACPVPRQGVRCRAAACGGPRAAAALRCPQELVRLCPSQHPRGPGLPLERSMESHGGSVSASGAAGQGRRSWPGQPSVLGHWCVHCRPHSLLPSLSSRGRHRPFPRSRLASGLGCRTSA</sequence>
<feature type="region of interest" description="Disordered" evidence="1">
    <location>
        <begin position="222"/>
        <end position="247"/>
    </location>
</feature>
<protein>
    <submittedName>
        <fullName evidence="2">Uncharacterized protein</fullName>
    </submittedName>
</protein>
<feature type="region of interest" description="Disordered" evidence="1">
    <location>
        <begin position="168"/>
        <end position="201"/>
    </location>
</feature>
<organism evidence="2 3">
    <name type="scientific">Giardia intestinalis (strain P15)</name>
    <name type="common">Giardia lamblia</name>
    <dbReference type="NCBI Taxonomy" id="658858"/>
    <lineage>
        <taxon>Eukaryota</taxon>
        <taxon>Metamonada</taxon>
        <taxon>Diplomonadida</taxon>
        <taxon>Hexamitidae</taxon>
        <taxon>Giardiinae</taxon>
        <taxon>Giardia</taxon>
    </lineage>
</organism>
<comment type="caution">
    <text evidence="2">The sequence shown here is derived from an EMBL/GenBank/DDBJ whole genome shotgun (WGS) entry which is preliminary data.</text>
</comment>
<dbReference type="AlphaFoldDB" id="E1F0M3"/>
<dbReference type="EMBL" id="ACVC01000108">
    <property type="protein sequence ID" value="EFO64005.1"/>
    <property type="molecule type" value="Genomic_DNA"/>
</dbReference>
<evidence type="ECO:0000313" key="2">
    <source>
        <dbReference type="EMBL" id="EFO64005.1"/>
    </source>
</evidence>
<name>E1F0M3_GIAIA</name>